<dbReference type="EMBL" id="JBJYXY010000001">
    <property type="protein sequence ID" value="MFN2975793.1"/>
    <property type="molecule type" value="Genomic_DNA"/>
</dbReference>
<keyword evidence="2" id="KW-1185">Reference proteome</keyword>
<protein>
    <submittedName>
        <fullName evidence="1">Uncharacterized protein</fullName>
    </submittedName>
</protein>
<dbReference type="Proteomes" id="UP001634747">
    <property type="component" value="Unassembled WGS sequence"/>
</dbReference>
<gene>
    <name evidence="1" type="ORF">ACK2TP_08465</name>
</gene>
<dbReference type="RefSeq" id="WP_263412696.1">
    <property type="nucleotide sequence ID" value="NZ_BAABBH010000001.1"/>
</dbReference>
<comment type="caution">
    <text evidence="1">The sequence shown here is derived from an EMBL/GenBank/DDBJ whole genome shotgun (WGS) entry which is preliminary data.</text>
</comment>
<evidence type="ECO:0000313" key="2">
    <source>
        <dbReference type="Proteomes" id="UP001634747"/>
    </source>
</evidence>
<sequence>MEQASVAEKRAALPQLLRWAADPRPTVRLSSLTHIYFSLRAFTFAPSSGPNGLRPDEIALTPEQMSRIASHLLDPDDRVSYVTTFSLRTLMSTPAGRRELQPFLLSVLRGSQALQSSAPGVMAFYLLLNGNPNQVAIEPALLSFLNRDDQTGATLKECLHNVGLAGAPEPVANDAINRVFEKGAMSDFLIQFLGRVTLTPEHLMKQRARLAELAQDSSATAETRHAAAVYAKCWGQDEACWHDPSNAALGGASQGSSR</sequence>
<organism evidence="1 2">
    <name type="scientific">Terriglobus aquaticus</name>
    <dbReference type="NCBI Taxonomy" id="940139"/>
    <lineage>
        <taxon>Bacteria</taxon>
        <taxon>Pseudomonadati</taxon>
        <taxon>Acidobacteriota</taxon>
        <taxon>Terriglobia</taxon>
        <taxon>Terriglobales</taxon>
        <taxon>Acidobacteriaceae</taxon>
        <taxon>Terriglobus</taxon>
    </lineage>
</organism>
<accession>A0ABW9KJR3</accession>
<reference evidence="1 2" key="1">
    <citation type="submission" date="2024-12" db="EMBL/GenBank/DDBJ databases">
        <authorList>
            <person name="Lee Y."/>
        </authorList>
    </citation>
    <scope>NUCLEOTIDE SEQUENCE [LARGE SCALE GENOMIC DNA]</scope>
    <source>
        <strain evidence="1 2">03SUJ4</strain>
    </source>
</reference>
<name>A0ABW9KJR3_9BACT</name>
<evidence type="ECO:0000313" key="1">
    <source>
        <dbReference type="EMBL" id="MFN2975793.1"/>
    </source>
</evidence>
<proteinExistence type="predicted"/>